<dbReference type="EMBL" id="CP007151">
    <property type="protein sequence ID" value="AHI30124.1"/>
    <property type="molecule type" value="Genomic_DNA"/>
</dbReference>
<dbReference type="STRING" id="1420916.AU14_12545"/>
<dbReference type="Proteomes" id="UP000061489">
    <property type="component" value="Chromosome"/>
</dbReference>
<reference evidence="1 2" key="1">
    <citation type="journal article" date="2014" name="Genome Announc.">
        <title>Draft Genome Sequences of Marinobacter similis A3d10T and Marinobacter salarius R9SW1T.</title>
        <authorList>
            <person name="Ivanova E.P."/>
            <person name="Ng H.J."/>
            <person name="Webb H.K."/>
            <person name="Feng G."/>
            <person name="Oshima K."/>
            <person name="Hattori M."/>
            <person name="Ohkuma M."/>
            <person name="Sergeev A.F."/>
            <person name="Mikhailov V.V."/>
            <person name="Crawford R.J."/>
            <person name="Sawabe T."/>
        </authorList>
    </citation>
    <scope>NUCLEOTIDE SEQUENCE [LARGE SCALE GENOMIC DNA]</scope>
    <source>
        <strain evidence="1 2">A3d10</strain>
    </source>
</reference>
<keyword evidence="2" id="KW-1185">Reference proteome</keyword>
<name>W5YMI3_9GAMM</name>
<dbReference type="HOGENOM" id="CLU_1188832_0_0_6"/>
<gene>
    <name evidence="1" type="ORF">AU14_12545</name>
</gene>
<dbReference type="InterPro" id="IPR050010">
    <property type="entry name" value="ETEC_3214_dom"/>
</dbReference>
<organism evidence="1 2">
    <name type="scientific">Marinobacter similis</name>
    <dbReference type="NCBI Taxonomy" id="1420916"/>
    <lineage>
        <taxon>Bacteria</taxon>
        <taxon>Pseudomonadati</taxon>
        <taxon>Pseudomonadota</taxon>
        <taxon>Gammaproteobacteria</taxon>
        <taxon>Pseudomonadales</taxon>
        <taxon>Marinobacteraceae</taxon>
        <taxon>Marinobacter</taxon>
    </lineage>
</organism>
<sequence length="233" mass="25563">MVTWVAALSLPVIALGNFSEAVMIVEDSVDRVVSRFTNLPEYEDLSYLRAGIDRGYAREIFGMPQVTKDLGAGQSAEYYFHKKYLLTLLVQSGEVTAFTVISLQDGFAPQVFEGWGGPLGEFTFAEMKGMPGAFLVDWTKNSALYLELVNLGGGSLNQKAYAGWVNYGSGMETAGLSALYKSVLTGEATENNRNQVRAEVRPNLFGWGRLSLTDIRNSILSPTDLGHYLSAYQ</sequence>
<protein>
    <submittedName>
        <fullName evidence="1">Uncharacterized protein</fullName>
    </submittedName>
</protein>
<dbReference type="AlphaFoldDB" id="W5YMI3"/>
<proteinExistence type="predicted"/>
<evidence type="ECO:0000313" key="1">
    <source>
        <dbReference type="EMBL" id="AHI30124.1"/>
    </source>
</evidence>
<dbReference type="NCBIfam" id="NF043066">
    <property type="entry name" value="ETEC_3214_dom"/>
    <property type="match status" value="1"/>
</dbReference>
<accession>W5YMI3</accession>
<evidence type="ECO:0000313" key="2">
    <source>
        <dbReference type="Proteomes" id="UP000061489"/>
    </source>
</evidence>
<dbReference type="KEGG" id="msx:AU14_12545"/>